<accession>A0A381SBH1</accession>
<dbReference type="PANTHER" id="PTHR33361">
    <property type="entry name" value="GLR0591 PROTEIN"/>
    <property type="match status" value="1"/>
</dbReference>
<dbReference type="AlphaFoldDB" id="A0A381SBH1"/>
<gene>
    <name evidence="1" type="ORF">METZ01_LOCUS53708</name>
</gene>
<dbReference type="InterPro" id="IPR010281">
    <property type="entry name" value="DUF885"/>
</dbReference>
<proteinExistence type="predicted"/>
<evidence type="ECO:0000313" key="1">
    <source>
        <dbReference type="EMBL" id="SVA00854.1"/>
    </source>
</evidence>
<reference evidence="1" key="1">
    <citation type="submission" date="2018-05" db="EMBL/GenBank/DDBJ databases">
        <authorList>
            <person name="Lanie J.A."/>
            <person name="Ng W.-L."/>
            <person name="Kazmierczak K.M."/>
            <person name="Andrzejewski T.M."/>
            <person name="Davidsen T.M."/>
            <person name="Wayne K.J."/>
            <person name="Tettelin H."/>
            <person name="Glass J.I."/>
            <person name="Rusch D."/>
            <person name="Podicherti R."/>
            <person name="Tsui H.-C.T."/>
            <person name="Winkler M.E."/>
        </authorList>
    </citation>
    <scope>NUCLEOTIDE SEQUENCE</scope>
</reference>
<name>A0A381SBH1_9ZZZZ</name>
<organism evidence="1">
    <name type="scientific">marine metagenome</name>
    <dbReference type="NCBI Taxonomy" id="408172"/>
    <lineage>
        <taxon>unclassified sequences</taxon>
        <taxon>metagenomes</taxon>
        <taxon>ecological metagenomes</taxon>
    </lineage>
</organism>
<dbReference type="EMBL" id="UINC01002844">
    <property type="protein sequence ID" value="SVA00854.1"/>
    <property type="molecule type" value="Genomic_DNA"/>
</dbReference>
<evidence type="ECO:0008006" key="2">
    <source>
        <dbReference type="Google" id="ProtNLM"/>
    </source>
</evidence>
<dbReference type="Pfam" id="PF05960">
    <property type="entry name" value="DUF885"/>
    <property type="match status" value="1"/>
</dbReference>
<sequence length="558" mass="62548">MTRVYDISNEFVEGIAALNPITATSLGVPGYETTLGDFSPAGAEANAQLARNTLNKLNGAPLENDSDRRAKEVMVEDINADLESHDRGEHFRRLNILHSPMQSIRMVFDHMPKVSLEEWSNIATRLSNVPGALSGYEETLREGARRDLVSTVRQTKGCADQAQIWSGSSDNPSFFLNLMSDYEASELKSATVKSDLQKGIAAAINAYGKFSEFLTSEYLLCANQSDGVGKDRYSIAAREYNGINLDLLETYEWGWEQLRWVESEMARTAGKILPGENIDAVKELLESDPKRSIEGQDAFRHWMQELQDRTIDELDGTHFEIADPVRKIEAMIAPPGGALAMYYTRPSGDFSRPGRTWYPTGGKTRFPLWGEVSIAYHEGVPGHHFQIGTSVFLEDKLSRYQRQLGGTSGHSEGWALYAERLMGELGYLDNPDYYLGMLRAQALRSVRVIIDIGMHLNLRIPTDVDFHPGKEWTPELGLDFIEQRSHFPKDFVKSEVDRYLGIPGQAISYKVGERVWLEARESAKSKIGPSFNLREWHTKALGLGGMGLAQMKRELAEI</sequence>
<dbReference type="PANTHER" id="PTHR33361:SF2">
    <property type="entry name" value="DUF885 DOMAIN-CONTAINING PROTEIN"/>
    <property type="match status" value="1"/>
</dbReference>
<protein>
    <recommendedName>
        <fullName evidence="2">DUF885 domain-containing protein</fullName>
    </recommendedName>
</protein>